<dbReference type="STRING" id="93759.A0A1R3HDX7"/>
<dbReference type="OrthoDB" id="294295at2759"/>
<dbReference type="Proteomes" id="UP000187203">
    <property type="component" value="Unassembled WGS sequence"/>
</dbReference>
<dbReference type="PRINTS" id="PR00080">
    <property type="entry name" value="SDRFAMILY"/>
</dbReference>
<accession>A0A1R3HDX7</accession>
<dbReference type="GO" id="GO:0016491">
    <property type="term" value="F:oxidoreductase activity"/>
    <property type="evidence" value="ECO:0007669"/>
    <property type="project" value="UniProtKB-KW"/>
</dbReference>
<keyword evidence="5" id="KW-1185">Reference proteome</keyword>
<dbReference type="EMBL" id="AWUE01020388">
    <property type="protein sequence ID" value="OMO68473.1"/>
    <property type="molecule type" value="Genomic_DNA"/>
</dbReference>
<dbReference type="Pfam" id="PF00106">
    <property type="entry name" value="adh_short"/>
    <property type="match status" value="1"/>
</dbReference>
<evidence type="ECO:0000256" key="2">
    <source>
        <dbReference type="ARBA" id="ARBA00023002"/>
    </source>
</evidence>
<sequence>MSPAVSSSTSSGRLEGKVAIITGGASGIGASTARLFHENGAKVVIADIQDNLGQALAEELGENASYIHCDVSDEENISNLVDTTVAKHGKLDIMYNNAGVVDHPFNSILQTTKSDLDLVINVNLVGALLGAKHAARVMIPQRNGCILFTASAATDIAGLGSYAYKASKCGIVGLAKNLAAELGQYSIRVNCVSPFMVATPMTAPTQAETGNVEGFSMAMGNLKGEILKAEGVAEAASHPAAKGLKNKAFPHYDSFLLFYGDDATTGAHAKSPGDAAEAMEGLVDADQEDEPQDAAGGVVAASATKPQSKDKIVSSKKKTKAAEGGYYDLVAVVRNMVDAYREKTEFIRGIASFSMKAGLAVVETTPIIEAPMKEKTNSAQFGRRIMVTSPFLMPKFDKPAAVFQAIK</sequence>
<evidence type="ECO:0000256" key="3">
    <source>
        <dbReference type="RuleBase" id="RU000363"/>
    </source>
</evidence>
<proteinExistence type="inferred from homology"/>
<comment type="similarity">
    <text evidence="1 3">Belongs to the short-chain dehydrogenases/reductases (SDR) family.</text>
</comment>
<gene>
    <name evidence="4" type="ORF">COLO4_29648</name>
</gene>
<name>A0A1R3HDX7_9ROSI</name>
<dbReference type="SUPFAM" id="SSF51735">
    <property type="entry name" value="NAD(P)-binding Rossmann-fold domains"/>
    <property type="match status" value="1"/>
</dbReference>
<dbReference type="PRINTS" id="PR00081">
    <property type="entry name" value="GDHRDH"/>
</dbReference>
<evidence type="ECO:0000313" key="5">
    <source>
        <dbReference type="Proteomes" id="UP000187203"/>
    </source>
</evidence>
<dbReference type="InterPro" id="IPR036291">
    <property type="entry name" value="NAD(P)-bd_dom_sf"/>
</dbReference>
<dbReference type="PANTHER" id="PTHR43180:SF37">
    <property type="entry name" value="TROPINONE REDUCTASE-LIKE 2"/>
    <property type="match status" value="1"/>
</dbReference>
<comment type="caution">
    <text evidence="4">The sequence shown here is derived from an EMBL/GenBank/DDBJ whole genome shotgun (WGS) entry which is preliminary data.</text>
</comment>
<reference evidence="5" key="1">
    <citation type="submission" date="2013-09" db="EMBL/GenBank/DDBJ databases">
        <title>Corchorus olitorius genome sequencing.</title>
        <authorList>
            <person name="Alam M."/>
            <person name="Haque M.S."/>
            <person name="Islam M.S."/>
            <person name="Emdad E.M."/>
            <person name="Islam M.M."/>
            <person name="Ahmed B."/>
            <person name="Halim A."/>
            <person name="Hossen Q.M.M."/>
            <person name="Hossain M.Z."/>
            <person name="Ahmed R."/>
            <person name="Khan M.M."/>
            <person name="Islam R."/>
            <person name="Rashid M.M."/>
            <person name="Khan S.A."/>
            <person name="Rahman M.S."/>
            <person name="Alam M."/>
            <person name="Yahiya A.S."/>
            <person name="Khan M.S."/>
            <person name="Azam M.S."/>
            <person name="Haque T."/>
            <person name="Lashkar M.Z.H."/>
            <person name="Akhand A.I."/>
            <person name="Morshed G."/>
            <person name="Roy S."/>
            <person name="Uddin K.S."/>
            <person name="Rabeya T."/>
            <person name="Hossain A.S."/>
            <person name="Chowdhury A."/>
            <person name="Snigdha A.R."/>
            <person name="Mortoza M.S."/>
            <person name="Matin S.A."/>
            <person name="Hoque S.M.E."/>
            <person name="Islam M.K."/>
            <person name="Roy D.K."/>
            <person name="Haider R."/>
            <person name="Moosa M.M."/>
            <person name="Elias S.M."/>
            <person name="Hasan A.M."/>
            <person name="Jahan S."/>
            <person name="Shafiuddin M."/>
            <person name="Mahmood N."/>
            <person name="Shommy N.S."/>
        </authorList>
    </citation>
    <scope>NUCLEOTIDE SEQUENCE [LARGE SCALE GENOMIC DNA]</scope>
    <source>
        <strain evidence="5">cv. O-4</strain>
    </source>
</reference>
<dbReference type="AlphaFoldDB" id="A0A1R3HDX7"/>
<dbReference type="Gene3D" id="3.40.50.720">
    <property type="entry name" value="NAD(P)-binding Rossmann-like Domain"/>
    <property type="match status" value="1"/>
</dbReference>
<dbReference type="FunFam" id="3.40.50.720:FF:000084">
    <property type="entry name" value="Short-chain dehydrogenase reductase"/>
    <property type="match status" value="1"/>
</dbReference>
<evidence type="ECO:0000313" key="4">
    <source>
        <dbReference type="EMBL" id="OMO68473.1"/>
    </source>
</evidence>
<dbReference type="PANTHER" id="PTHR43180">
    <property type="entry name" value="3-OXOACYL-(ACYL-CARRIER-PROTEIN) REDUCTASE (AFU_ORTHOLOGUE AFUA_6G11210)"/>
    <property type="match status" value="1"/>
</dbReference>
<dbReference type="InterPro" id="IPR002347">
    <property type="entry name" value="SDR_fam"/>
</dbReference>
<organism evidence="4 5">
    <name type="scientific">Corchorus olitorius</name>
    <dbReference type="NCBI Taxonomy" id="93759"/>
    <lineage>
        <taxon>Eukaryota</taxon>
        <taxon>Viridiplantae</taxon>
        <taxon>Streptophyta</taxon>
        <taxon>Embryophyta</taxon>
        <taxon>Tracheophyta</taxon>
        <taxon>Spermatophyta</taxon>
        <taxon>Magnoliopsida</taxon>
        <taxon>eudicotyledons</taxon>
        <taxon>Gunneridae</taxon>
        <taxon>Pentapetalae</taxon>
        <taxon>rosids</taxon>
        <taxon>malvids</taxon>
        <taxon>Malvales</taxon>
        <taxon>Malvaceae</taxon>
        <taxon>Grewioideae</taxon>
        <taxon>Apeibeae</taxon>
        <taxon>Corchorus</taxon>
    </lineage>
</organism>
<keyword evidence="2" id="KW-0560">Oxidoreductase</keyword>
<evidence type="ECO:0000256" key="1">
    <source>
        <dbReference type="ARBA" id="ARBA00006484"/>
    </source>
</evidence>
<protein>
    <submittedName>
        <fullName evidence="4">Short-chain dehydrogenase/reductase SDR</fullName>
    </submittedName>
</protein>